<evidence type="ECO:0000313" key="1">
    <source>
        <dbReference type="EMBL" id="RNA18076.1"/>
    </source>
</evidence>
<sequence>MAETKPENFFKSKETNYNCLSVLSSKNNFLIQIALNNNSVFSLLQRFYQVPEFSIKLNFINENRIKSFKALICD</sequence>
<proteinExistence type="predicted"/>
<dbReference type="Proteomes" id="UP000276133">
    <property type="component" value="Unassembled WGS sequence"/>
</dbReference>
<name>A0A3M7R3E8_BRAPC</name>
<protein>
    <submittedName>
        <fullName evidence="1">Uncharacterized protein</fullName>
    </submittedName>
</protein>
<dbReference type="EMBL" id="REGN01004310">
    <property type="protein sequence ID" value="RNA18076.1"/>
    <property type="molecule type" value="Genomic_DNA"/>
</dbReference>
<accession>A0A3M7R3E8</accession>
<keyword evidence="2" id="KW-1185">Reference proteome</keyword>
<comment type="caution">
    <text evidence="1">The sequence shown here is derived from an EMBL/GenBank/DDBJ whole genome shotgun (WGS) entry which is preliminary data.</text>
</comment>
<organism evidence="1 2">
    <name type="scientific">Brachionus plicatilis</name>
    <name type="common">Marine rotifer</name>
    <name type="synonym">Brachionus muelleri</name>
    <dbReference type="NCBI Taxonomy" id="10195"/>
    <lineage>
        <taxon>Eukaryota</taxon>
        <taxon>Metazoa</taxon>
        <taxon>Spiralia</taxon>
        <taxon>Gnathifera</taxon>
        <taxon>Rotifera</taxon>
        <taxon>Eurotatoria</taxon>
        <taxon>Monogononta</taxon>
        <taxon>Pseudotrocha</taxon>
        <taxon>Ploima</taxon>
        <taxon>Brachionidae</taxon>
        <taxon>Brachionus</taxon>
    </lineage>
</organism>
<evidence type="ECO:0000313" key="2">
    <source>
        <dbReference type="Proteomes" id="UP000276133"/>
    </source>
</evidence>
<reference evidence="1 2" key="1">
    <citation type="journal article" date="2018" name="Sci. Rep.">
        <title>Genomic signatures of local adaptation to the degree of environmental predictability in rotifers.</title>
        <authorList>
            <person name="Franch-Gras L."/>
            <person name="Hahn C."/>
            <person name="Garcia-Roger E.M."/>
            <person name="Carmona M.J."/>
            <person name="Serra M."/>
            <person name="Gomez A."/>
        </authorList>
    </citation>
    <scope>NUCLEOTIDE SEQUENCE [LARGE SCALE GENOMIC DNA]</scope>
    <source>
        <strain evidence="1">HYR1</strain>
    </source>
</reference>
<dbReference type="AlphaFoldDB" id="A0A3M7R3E8"/>
<gene>
    <name evidence="1" type="ORF">BpHYR1_053486</name>
</gene>